<organism evidence="1 2">
    <name type="scientific">Candidatus Accumulibacter contiguus</name>
    <dbReference type="NCBI Taxonomy" id="2954381"/>
    <lineage>
        <taxon>Bacteria</taxon>
        <taxon>Pseudomonadati</taxon>
        <taxon>Pseudomonadota</taxon>
        <taxon>Betaproteobacteria</taxon>
        <taxon>Candidatus Accumulibacter</taxon>
    </lineage>
</organism>
<evidence type="ECO:0000313" key="2">
    <source>
        <dbReference type="Proteomes" id="UP000886469"/>
    </source>
</evidence>
<dbReference type="Proteomes" id="UP000886469">
    <property type="component" value="Unassembled WGS sequence"/>
</dbReference>
<keyword evidence="2" id="KW-1185">Reference proteome</keyword>
<evidence type="ECO:0000313" key="1">
    <source>
        <dbReference type="EMBL" id="NMQ07801.1"/>
    </source>
</evidence>
<dbReference type="InterPro" id="IPR011006">
    <property type="entry name" value="CheY-like_superfamily"/>
</dbReference>
<accession>A0ABX1TFW3</accession>
<name>A0ABX1TFW3_9PROT</name>
<dbReference type="SUPFAM" id="SSF52172">
    <property type="entry name" value="CheY-like"/>
    <property type="match status" value="1"/>
</dbReference>
<dbReference type="Gene3D" id="3.40.50.2300">
    <property type="match status" value="1"/>
</dbReference>
<gene>
    <name evidence="1" type="ORF">E4Q08_22450</name>
</gene>
<comment type="caution">
    <text evidence="1">The sequence shown here is derived from an EMBL/GenBank/DDBJ whole genome shotgun (WGS) entry which is preliminary data.</text>
</comment>
<protein>
    <submittedName>
        <fullName evidence="1">Response regulator transcription factor</fullName>
    </submittedName>
</protein>
<dbReference type="EMBL" id="SPMX01000095">
    <property type="protein sequence ID" value="NMQ07801.1"/>
    <property type="molecule type" value="Genomic_DNA"/>
</dbReference>
<dbReference type="RefSeq" id="WP_169072040.1">
    <property type="nucleotide sequence ID" value="NZ_SPMX01000095.1"/>
</dbReference>
<sequence>MPIVDDWCVRDDASWKYRFARERASSWRASITEEIIMDACASTALQHSPTRFLLVDTDNLFLDGVGGALQANENIDVVAIARSIEDAYDCTARHKPDVIVISWGKASRAFVHAVLANHSSAQTKPLIVIVLPRGITSIPGLTSLSLLPNVALLVHEQIEKLMLRHNSSKPPRLLH</sequence>
<proteinExistence type="predicted"/>
<reference evidence="1" key="1">
    <citation type="submission" date="2019-03" db="EMBL/GenBank/DDBJ databases">
        <title>Metabolic reconstructions from genomes of highly enriched 'Candidatus Accumulibacter' and 'Candidatus Competibacter' bioreactor populations.</title>
        <authorList>
            <person name="Annavajhala M.K."/>
            <person name="Welles L."/>
            <person name="Abbas B."/>
            <person name="Sorokin D."/>
            <person name="Park H."/>
            <person name="Van Loosdrecht M."/>
            <person name="Chandran K."/>
        </authorList>
    </citation>
    <scope>NUCLEOTIDE SEQUENCE</scope>
    <source>
        <strain evidence="1">SBR_L</strain>
    </source>
</reference>